<evidence type="ECO:0000256" key="6">
    <source>
        <dbReference type="ARBA" id="ARBA00023033"/>
    </source>
</evidence>
<dbReference type="PRINTS" id="PR00465">
    <property type="entry name" value="EP450IV"/>
</dbReference>
<dbReference type="Pfam" id="PF00067">
    <property type="entry name" value="p450"/>
    <property type="match status" value="1"/>
</dbReference>
<keyword evidence="2 7" id="KW-0349">Heme</keyword>
<dbReference type="GO" id="GO:0020037">
    <property type="term" value="F:heme binding"/>
    <property type="evidence" value="ECO:0007669"/>
    <property type="project" value="InterPro"/>
</dbReference>
<keyword evidence="6 8" id="KW-0503">Monooxygenase</keyword>
<keyword evidence="10" id="KW-1185">Reference proteome</keyword>
<dbReference type="InterPro" id="IPR017972">
    <property type="entry name" value="Cyt_P450_CS"/>
</dbReference>
<dbReference type="Proteomes" id="UP000217289">
    <property type="component" value="Chromosome"/>
</dbReference>
<dbReference type="GO" id="GO:0004497">
    <property type="term" value="F:monooxygenase activity"/>
    <property type="evidence" value="ECO:0007669"/>
    <property type="project" value="UniProtKB-KW"/>
</dbReference>
<dbReference type="KEGG" id="mbd:MEBOL_006213"/>
<evidence type="ECO:0000256" key="2">
    <source>
        <dbReference type="ARBA" id="ARBA00022617"/>
    </source>
</evidence>
<dbReference type="PANTHER" id="PTHR24291">
    <property type="entry name" value="CYTOCHROME P450 FAMILY 4"/>
    <property type="match status" value="1"/>
</dbReference>
<evidence type="ECO:0000256" key="8">
    <source>
        <dbReference type="RuleBase" id="RU000461"/>
    </source>
</evidence>
<organism evidence="9 10">
    <name type="scientific">Melittangium boletus DSM 14713</name>
    <dbReference type="NCBI Taxonomy" id="1294270"/>
    <lineage>
        <taxon>Bacteria</taxon>
        <taxon>Pseudomonadati</taxon>
        <taxon>Myxococcota</taxon>
        <taxon>Myxococcia</taxon>
        <taxon>Myxococcales</taxon>
        <taxon>Cystobacterineae</taxon>
        <taxon>Archangiaceae</taxon>
        <taxon>Melittangium</taxon>
    </lineage>
</organism>
<evidence type="ECO:0000313" key="10">
    <source>
        <dbReference type="Proteomes" id="UP000217289"/>
    </source>
</evidence>
<feature type="binding site" description="axial binding residue" evidence="7">
    <location>
        <position position="406"/>
    </location>
    <ligand>
        <name>heme</name>
        <dbReference type="ChEBI" id="CHEBI:30413"/>
    </ligand>
    <ligandPart>
        <name>Fe</name>
        <dbReference type="ChEBI" id="CHEBI:18248"/>
    </ligandPart>
</feature>
<evidence type="ECO:0000256" key="5">
    <source>
        <dbReference type="ARBA" id="ARBA00023004"/>
    </source>
</evidence>
<name>A0A250ILT9_9BACT</name>
<dbReference type="SUPFAM" id="SSF48264">
    <property type="entry name" value="Cytochrome P450"/>
    <property type="match status" value="1"/>
</dbReference>
<dbReference type="CDD" id="cd20620">
    <property type="entry name" value="CYP132-like"/>
    <property type="match status" value="1"/>
</dbReference>
<evidence type="ECO:0000313" key="9">
    <source>
        <dbReference type="EMBL" id="ATB32724.1"/>
    </source>
</evidence>
<keyword evidence="3 7" id="KW-0479">Metal-binding</keyword>
<sequence>MSTDSLPTAAPGKRAPGPSNWRMFHLFSEFANDSIATLHKMYRQHGDVVRWPMPHDVVHVVYHPEGVKHLLQDNYRNYIKGPAYLAMKPIVGEGLLLSEGDNWLRLRRLTQPPFHRNNLRGFMDTMVHFATTTFSRWEDAARRSGTIDAEKEMVELTLAIVGATLFSAHLSEKAEYIGQAASAMFEVLERRVNSVLPMPLSIPTPGNRRFLGAKKALDTVVDEVIARKHRVGPDKENDLLSMLMQVRDQDTGEGMSDSLLHDSVMTMMIGGHETSANTLAWAWYRLALHQDVQQRVYEELERELGGRTPTMEDLPRLKYLNRVLEEVLRLYPAAWMLARRALQEDVISGYRIPAGSLVYFSPYMVHRHPEHWPEPERFDPDRFLPENSEGRTRFAYFPFGGGPRQCIGYHFSMMEILLVLSMGLQRFRLRLAEQKEVGVRLVITMRPLDGVKLRVEPRERAAAAA</sequence>
<evidence type="ECO:0000256" key="7">
    <source>
        <dbReference type="PIRSR" id="PIRSR602403-1"/>
    </source>
</evidence>
<dbReference type="PANTHER" id="PTHR24291:SF50">
    <property type="entry name" value="BIFUNCTIONAL ALBAFLAVENONE MONOOXYGENASE_TERPENE SYNTHASE"/>
    <property type="match status" value="1"/>
</dbReference>
<dbReference type="InterPro" id="IPR001128">
    <property type="entry name" value="Cyt_P450"/>
</dbReference>
<keyword evidence="4 8" id="KW-0560">Oxidoreductase</keyword>
<evidence type="ECO:0000256" key="4">
    <source>
        <dbReference type="ARBA" id="ARBA00023002"/>
    </source>
</evidence>
<dbReference type="InterPro" id="IPR002403">
    <property type="entry name" value="Cyt_P450_E_grp-IV"/>
</dbReference>
<keyword evidence="5 7" id="KW-0408">Iron</keyword>
<dbReference type="OrthoDB" id="9764248at2"/>
<evidence type="ECO:0000256" key="3">
    <source>
        <dbReference type="ARBA" id="ARBA00022723"/>
    </source>
</evidence>
<evidence type="ECO:0008006" key="11">
    <source>
        <dbReference type="Google" id="ProtNLM"/>
    </source>
</evidence>
<reference evidence="9 10" key="1">
    <citation type="submission" date="2017-06" db="EMBL/GenBank/DDBJ databases">
        <authorList>
            <person name="Kim H.J."/>
            <person name="Triplett B.A."/>
        </authorList>
    </citation>
    <scope>NUCLEOTIDE SEQUENCE [LARGE SCALE GENOMIC DNA]</scope>
    <source>
        <strain evidence="9 10">DSM 14713</strain>
    </source>
</reference>
<dbReference type="InterPro" id="IPR036396">
    <property type="entry name" value="Cyt_P450_sf"/>
</dbReference>
<comment type="similarity">
    <text evidence="1 8">Belongs to the cytochrome P450 family.</text>
</comment>
<evidence type="ECO:0000256" key="1">
    <source>
        <dbReference type="ARBA" id="ARBA00010617"/>
    </source>
</evidence>
<dbReference type="EMBL" id="CP022163">
    <property type="protein sequence ID" value="ATB32724.1"/>
    <property type="molecule type" value="Genomic_DNA"/>
</dbReference>
<dbReference type="RefSeq" id="WP_095980875.1">
    <property type="nucleotide sequence ID" value="NZ_CP022163.1"/>
</dbReference>
<comment type="cofactor">
    <cofactor evidence="7">
        <name>heme</name>
        <dbReference type="ChEBI" id="CHEBI:30413"/>
    </cofactor>
</comment>
<dbReference type="Gene3D" id="1.10.630.10">
    <property type="entry name" value="Cytochrome P450"/>
    <property type="match status" value="1"/>
</dbReference>
<dbReference type="InterPro" id="IPR050196">
    <property type="entry name" value="Cytochrome_P450_Monoox"/>
</dbReference>
<gene>
    <name evidence="9" type="ORF">MEBOL_006213</name>
</gene>
<proteinExistence type="inferred from homology"/>
<dbReference type="GO" id="GO:0016705">
    <property type="term" value="F:oxidoreductase activity, acting on paired donors, with incorporation or reduction of molecular oxygen"/>
    <property type="evidence" value="ECO:0007669"/>
    <property type="project" value="InterPro"/>
</dbReference>
<dbReference type="PRINTS" id="PR00385">
    <property type="entry name" value="P450"/>
</dbReference>
<protein>
    <recommendedName>
        <fullName evidence="11">Cytochrome P450</fullName>
    </recommendedName>
</protein>
<dbReference type="GO" id="GO:0005506">
    <property type="term" value="F:iron ion binding"/>
    <property type="evidence" value="ECO:0007669"/>
    <property type="project" value="InterPro"/>
</dbReference>
<dbReference type="AlphaFoldDB" id="A0A250ILT9"/>
<accession>A0A250ILT9</accession>
<dbReference type="PROSITE" id="PS00086">
    <property type="entry name" value="CYTOCHROME_P450"/>
    <property type="match status" value="1"/>
</dbReference>